<gene>
    <name evidence="7" type="ORF">SAMN02745207_02729</name>
</gene>
<accession>A0A1M5W7I3</accession>
<protein>
    <recommendedName>
        <fullName evidence="2 4">Flagellin</fullName>
    </recommendedName>
</protein>
<dbReference type="SUPFAM" id="SSF64518">
    <property type="entry name" value="Phase 1 flagellin"/>
    <property type="match status" value="1"/>
</dbReference>
<dbReference type="PANTHER" id="PTHR42792:SF2">
    <property type="entry name" value="FLAGELLIN"/>
    <property type="match status" value="1"/>
</dbReference>
<dbReference type="InterPro" id="IPR001492">
    <property type="entry name" value="Flagellin"/>
</dbReference>
<evidence type="ECO:0000313" key="7">
    <source>
        <dbReference type="EMBL" id="SHH83440.1"/>
    </source>
</evidence>
<evidence type="ECO:0000313" key="8">
    <source>
        <dbReference type="Proteomes" id="UP000184447"/>
    </source>
</evidence>
<dbReference type="Gene3D" id="3.30.70.2120">
    <property type="match status" value="1"/>
</dbReference>
<dbReference type="OrthoDB" id="9796789at2"/>
<dbReference type="EMBL" id="FQXM01000015">
    <property type="protein sequence ID" value="SHH83440.1"/>
    <property type="molecule type" value="Genomic_DNA"/>
</dbReference>
<proteinExistence type="inferred from homology"/>
<evidence type="ECO:0000256" key="3">
    <source>
        <dbReference type="ARBA" id="ARBA00023143"/>
    </source>
</evidence>
<organism evidence="7 8">
    <name type="scientific">Clostridium grantii DSM 8605</name>
    <dbReference type="NCBI Taxonomy" id="1121316"/>
    <lineage>
        <taxon>Bacteria</taxon>
        <taxon>Bacillati</taxon>
        <taxon>Bacillota</taxon>
        <taxon>Clostridia</taxon>
        <taxon>Eubacteriales</taxon>
        <taxon>Clostridiaceae</taxon>
        <taxon>Clostridium</taxon>
    </lineage>
</organism>
<dbReference type="Pfam" id="PF00700">
    <property type="entry name" value="Flagellin_C"/>
    <property type="match status" value="1"/>
</dbReference>
<comment type="function">
    <text evidence="4">Flagellin is the subunit protein which polymerizes to form the filaments of bacterial flagella.</text>
</comment>
<dbReference type="AlphaFoldDB" id="A0A1M5W7I3"/>
<dbReference type="GO" id="GO:0005198">
    <property type="term" value="F:structural molecule activity"/>
    <property type="evidence" value="ECO:0007669"/>
    <property type="project" value="UniProtKB-UniRule"/>
</dbReference>
<keyword evidence="7" id="KW-0969">Cilium</keyword>
<dbReference type="STRING" id="1121316.SAMN02745207_02729"/>
<dbReference type="Gene3D" id="1.20.1330.10">
    <property type="entry name" value="f41 fragment of flagellin, N-terminal domain"/>
    <property type="match status" value="1"/>
</dbReference>
<comment type="subcellular location">
    <subcellularLocation>
        <location evidence="4">Secreted</location>
    </subcellularLocation>
    <subcellularLocation>
        <location evidence="4">Bacterial flagellum</location>
    </subcellularLocation>
</comment>
<feature type="domain" description="Flagellin N-terminal" evidence="5">
    <location>
        <begin position="3"/>
        <end position="139"/>
    </location>
</feature>
<dbReference type="PRINTS" id="PR00207">
    <property type="entry name" value="FLAGELLIN"/>
</dbReference>
<dbReference type="InterPro" id="IPR042187">
    <property type="entry name" value="Flagellin_C_sub2"/>
</dbReference>
<dbReference type="InterPro" id="IPR001029">
    <property type="entry name" value="Flagellin_N"/>
</dbReference>
<sequence>MRINNNIGALNTYSKLSSTNVAKDKSLEKLSSGLRINRAADDAAGLAISEKMRAQIKGLDQANRNAQDGVSLIQTAEGGLSETHSMLQRMRELSVQASNGTLTDEDKTNIQTEISELKTEIGKVSSNTKFNSKKLLDGNFGVSVKTTGSTMASAGNNVKITLDGAAENETFTFSVATGSVTIKNSAGEEQKLMLGATNTATLDKGTSFNFDAMGVKVTLTADQAGGALFTGNTLITTAATGGNGFIQVGANEDDTMAIQINSMTTSALGIEDIDVTSDAEGAITLIDNAISKVSTERAKLGAYQNRLEHTMNNLTTSSENITSAESRIRDVDMAKEMMNFTKTNILSQAATSMLAQANQSGQGVLSLLR</sequence>
<keyword evidence="8" id="KW-1185">Reference proteome</keyword>
<dbReference type="RefSeq" id="WP_073338975.1">
    <property type="nucleotide sequence ID" value="NZ_FQXM01000015.1"/>
</dbReference>
<feature type="domain" description="Flagellin C-terminal" evidence="6">
    <location>
        <begin position="283"/>
        <end position="368"/>
    </location>
</feature>
<reference evidence="7 8" key="1">
    <citation type="submission" date="2016-11" db="EMBL/GenBank/DDBJ databases">
        <authorList>
            <person name="Jaros S."/>
            <person name="Januszkiewicz K."/>
            <person name="Wedrychowicz H."/>
        </authorList>
    </citation>
    <scope>NUCLEOTIDE SEQUENCE [LARGE SCALE GENOMIC DNA]</scope>
    <source>
        <strain evidence="7 8">DSM 8605</strain>
    </source>
</reference>
<evidence type="ECO:0000256" key="1">
    <source>
        <dbReference type="ARBA" id="ARBA00005709"/>
    </source>
</evidence>
<dbReference type="PANTHER" id="PTHR42792">
    <property type="entry name" value="FLAGELLIN"/>
    <property type="match status" value="1"/>
</dbReference>
<evidence type="ECO:0000256" key="4">
    <source>
        <dbReference type="RuleBase" id="RU362073"/>
    </source>
</evidence>
<dbReference type="InterPro" id="IPR046358">
    <property type="entry name" value="Flagellin_C"/>
</dbReference>
<name>A0A1M5W7I3_9CLOT</name>
<evidence type="ECO:0000256" key="2">
    <source>
        <dbReference type="ARBA" id="ARBA00020110"/>
    </source>
</evidence>
<dbReference type="Gene3D" id="6.10.10.10">
    <property type="entry name" value="Flagellar export chaperone, C-terminal domain"/>
    <property type="match status" value="1"/>
</dbReference>
<dbReference type="GO" id="GO:0009288">
    <property type="term" value="C:bacterial-type flagellum"/>
    <property type="evidence" value="ECO:0007669"/>
    <property type="project" value="UniProtKB-SubCell"/>
</dbReference>
<comment type="similarity">
    <text evidence="1 4">Belongs to the bacterial flagellin family.</text>
</comment>
<evidence type="ECO:0000259" key="6">
    <source>
        <dbReference type="Pfam" id="PF00700"/>
    </source>
</evidence>
<dbReference type="Pfam" id="PF00669">
    <property type="entry name" value="Flagellin_N"/>
    <property type="match status" value="1"/>
</dbReference>
<evidence type="ECO:0000259" key="5">
    <source>
        <dbReference type="Pfam" id="PF00669"/>
    </source>
</evidence>
<keyword evidence="7" id="KW-0966">Cell projection</keyword>
<dbReference type="GO" id="GO:0005576">
    <property type="term" value="C:extracellular region"/>
    <property type="evidence" value="ECO:0007669"/>
    <property type="project" value="UniProtKB-SubCell"/>
</dbReference>
<dbReference type="Proteomes" id="UP000184447">
    <property type="component" value="Unassembled WGS sequence"/>
</dbReference>
<keyword evidence="4" id="KW-0964">Secreted</keyword>
<keyword evidence="3 4" id="KW-0975">Bacterial flagellum</keyword>
<keyword evidence="7" id="KW-0282">Flagellum</keyword>